<gene>
    <name evidence="2" type="ORF">JX265_012240</name>
</gene>
<name>A0A9P9WB21_9PEZI</name>
<feature type="domain" description="SET" evidence="1">
    <location>
        <begin position="127"/>
        <end position="272"/>
    </location>
</feature>
<dbReference type="InterPro" id="IPR053185">
    <property type="entry name" value="SET_domain_protein"/>
</dbReference>
<dbReference type="EMBL" id="JAFIMR010000050">
    <property type="protein sequence ID" value="KAI1855795.1"/>
    <property type="molecule type" value="Genomic_DNA"/>
</dbReference>
<reference evidence="2" key="1">
    <citation type="submission" date="2021-03" db="EMBL/GenBank/DDBJ databases">
        <title>Revisited historic fungal species revealed as producer of novel bioactive compounds through whole genome sequencing and comparative genomics.</title>
        <authorList>
            <person name="Vignolle G.A."/>
            <person name="Hochenegger N."/>
            <person name="Mach R.L."/>
            <person name="Mach-Aigner A.R."/>
            <person name="Javad Rahimi M."/>
            <person name="Salim K.A."/>
            <person name="Chan C.M."/>
            <person name="Lim L.B.L."/>
            <person name="Cai F."/>
            <person name="Druzhinina I.S."/>
            <person name="U'Ren J.M."/>
            <person name="Derntl C."/>
        </authorList>
    </citation>
    <scope>NUCLEOTIDE SEQUENCE</scope>
    <source>
        <strain evidence="2">TUCIM 5799</strain>
    </source>
</reference>
<accession>A0A9P9WB21</accession>
<dbReference type="Pfam" id="PF00856">
    <property type="entry name" value="SET"/>
    <property type="match status" value="1"/>
</dbReference>
<evidence type="ECO:0000313" key="3">
    <source>
        <dbReference type="Proteomes" id="UP000829685"/>
    </source>
</evidence>
<keyword evidence="3" id="KW-1185">Reference proteome</keyword>
<protein>
    <recommendedName>
        <fullName evidence="1">SET domain-containing protein</fullName>
    </recommendedName>
</protein>
<dbReference type="Proteomes" id="UP000829685">
    <property type="component" value="Unassembled WGS sequence"/>
</dbReference>
<dbReference type="AlphaFoldDB" id="A0A9P9WB21"/>
<dbReference type="PROSITE" id="PS50280">
    <property type="entry name" value="SET"/>
    <property type="match status" value="1"/>
</dbReference>
<evidence type="ECO:0000313" key="2">
    <source>
        <dbReference type="EMBL" id="KAI1855795.1"/>
    </source>
</evidence>
<dbReference type="InterPro" id="IPR001214">
    <property type="entry name" value="SET_dom"/>
</dbReference>
<dbReference type="PANTHER" id="PTHR47332:SF6">
    <property type="entry name" value="SET DOMAIN-CONTAINING PROTEIN"/>
    <property type="match status" value="1"/>
</dbReference>
<dbReference type="InterPro" id="IPR046341">
    <property type="entry name" value="SET_dom_sf"/>
</dbReference>
<organism evidence="2 3">
    <name type="scientific">Neoarthrinium moseri</name>
    <dbReference type="NCBI Taxonomy" id="1658444"/>
    <lineage>
        <taxon>Eukaryota</taxon>
        <taxon>Fungi</taxon>
        <taxon>Dikarya</taxon>
        <taxon>Ascomycota</taxon>
        <taxon>Pezizomycotina</taxon>
        <taxon>Sordariomycetes</taxon>
        <taxon>Xylariomycetidae</taxon>
        <taxon>Amphisphaeriales</taxon>
        <taxon>Apiosporaceae</taxon>
        <taxon>Neoarthrinium</taxon>
    </lineage>
</organism>
<dbReference type="PANTHER" id="PTHR47332">
    <property type="entry name" value="SET DOMAIN-CONTAINING PROTEIN 5"/>
    <property type="match status" value="1"/>
</dbReference>
<dbReference type="SUPFAM" id="SSF82199">
    <property type="entry name" value="SET domain"/>
    <property type="match status" value="1"/>
</dbReference>
<evidence type="ECO:0000259" key="1">
    <source>
        <dbReference type="PROSITE" id="PS50280"/>
    </source>
</evidence>
<dbReference type="CDD" id="cd20071">
    <property type="entry name" value="SET_SMYD"/>
    <property type="match status" value="1"/>
</dbReference>
<proteinExistence type="predicted"/>
<sequence length="420" mass="46366">MFRELCSNSFGAHTEHAAAKFCIIKHAIPLGLGVCPIPVDDATSKRTGNHSPWAYPPRCVKPANRPKKGPKYCVYNFEDFRGGEGLSIIATPEIAVEVIDALDDATVSPKLRSHPSSLLFPGAERVAPFEIEDVPNKGKGVIATEDFKQWQTVMVDFPAVIAPMDLFEAVSPEQGRHLIQNAIERLPVAKKAAILSLAAGSEGGMVQGILNTNSFGINFEQNQYIALFPTGSRVNHDCRANVFWRYSHASMTMEFVALQDISAGDEIAYGYIPLGGIREERQELLRQWGFNCSCSLCLAPASEVAKSDAARTRIQTIADRLRSAKANKKGKLTRLVSEMLHLVDQEGLGPQLVVWYDLISRAYLQVDDFENAELYADLADQTWKQHGGEFHEGVDDIRALREALQARRTESIGPGIKMKN</sequence>
<comment type="caution">
    <text evidence="2">The sequence shown here is derived from an EMBL/GenBank/DDBJ whole genome shotgun (WGS) entry which is preliminary data.</text>
</comment>
<dbReference type="Gene3D" id="2.170.270.10">
    <property type="entry name" value="SET domain"/>
    <property type="match status" value="1"/>
</dbReference>